<comment type="caution">
    <text evidence="1">The sequence shown here is derived from an EMBL/GenBank/DDBJ whole genome shotgun (WGS) entry which is preliminary data.</text>
</comment>
<reference evidence="1 2" key="1">
    <citation type="submission" date="2020-08" db="EMBL/GenBank/DDBJ databases">
        <title>Genomic Encyclopedia of Type Strains, Phase IV (KMG-V): Genome sequencing to study the core and pangenomes of soil and plant-associated prokaryotes.</title>
        <authorList>
            <person name="Whitman W."/>
        </authorList>
    </citation>
    <scope>NUCLEOTIDE SEQUENCE [LARGE SCALE GENOMIC DNA]</scope>
    <source>
        <strain evidence="1 2">JPY158</strain>
    </source>
</reference>
<evidence type="ECO:0000313" key="2">
    <source>
        <dbReference type="Proteomes" id="UP000592780"/>
    </source>
</evidence>
<gene>
    <name evidence="1" type="ORF">HDG40_007844</name>
</gene>
<sequence length="90" mass="9648">MNVETPFETNAQFAETGKPCMRALDHPAMLPEPLLAFHAATGNTGRDSALLQVTLTAGKVIALVRTQLARAFAGLAIQTRDCRNGIERGL</sequence>
<proteinExistence type="predicted"/>
<dbReference type="AlphaFoldDB" id="A0A7W8PZI6"/>
<evidence type="ECO:0000313" key="1">
    <source>
        <dbReference type="EMBL" id="MBB5429646.1"/>
    </source>
</evidence>
<dbReference type="Proteomes" id="UP000592780">
    <property type="component" value="Unassembled WGS sequence"/>
</dbReference>
<accession>A0A7W8PZI6</accession>
<keyword evidence="2" id="KW-1185">Reference proteome</keyword>
<protein>
    <submittedName>
        <fullName evidence="1">Uncharacterized protein</fullName>
    </submittedName>
</protein>
<organism evidence="1 2">
    <name type="scientific">Paraburkholderia atlantica</name>
    <dbReference type="NCBI Taxonomy" id="2654982"/>
    <lineage>
        <taxon>Bacteria</taxon>
        <taxon>Pseudomonadati</taxon>
        <taxon>Pseudomonadota</taxon>
        <taxon>Betaproteobacteria</taxon>
        <taxon>Burkholderiales</taxon>
        <taxon>Burkholderiaceae</taxon>
        <taxon>Paraburkholderia</taxon>
    </lineage>
</organism>
<dbReference type="EMBL" id="JACHDD010000038">
    <property type="protein sequence ID" value="MBB5429646.1"/>
    <property type="molecule type" value="Genomic_DNA"/>
</dbReference>
<name>A0A7W8PZI6_PARAM</name>